<comment type="subcellular location">
    <subcellularLocation>
        <location evidence="6">Cytoplasm</location>
    </subcellularLocation>
</comment>
<dbReference type="PANTHER" id="PTHR42923:SF3">
    <property type="entry name" value="PROTOPORPHYRINOGEN OXIDASE"/>
    <property type="match status" value="1"/>
</dbReference>
<comment type="catalytic activity">
    <reaction evidence="6">
        <text>coproporphyrinogen III + 3 O2 = coproporphyrin III + 3 H2O2</text>
        <dbReference type="Rhea" id="RHEA:43436"/>
        <dbReference type="ChEBI" id="CHEBI:15379"/>
        <dbReference type="ChEBI" id="CHEBI:16240"/>
        <dbReference type="ChEBI" id="CHEBI:57309"/>
        <dbReference type="ChEBI" id="CHEBI:131725"/>
        <dbReference type="EC" id="1.3.3.15"/>
    </reaction>
</comment>
<keyword evidence="5 6" id="KW-0350">Heme biosynthesis</keyword>
<feature type="domain" description="Amine oxidase" evidence="7">
    <location>
        <begin position="16"/>
        <end position="433"/>
    </location>
</feature>
<dbReference type="Gene3D" id="3.50.50.60">
    <property type="entry name" value="FAD/NAD(P)-binding domain"/>
    <property type="match status" value="1"/>
</dbReference>
<evidence type="ECO:0000256" key="6">
    <source>
        <dbReference type="RuleBase" id="RU364052"/>
    </source>
</evidence>
<gene>
    <name evidence="8" type="primary">hemG</name>
    <name evidence="8" type="ORF">JIV24_16365</name>
</gene>
<dbReference type="InterPro" id="IPR050464">
    <property type="entry name" value="Zeta_carotene_desat/Oxidored"/>
</dbReference>
<comment type="function">
    <text evidence="6">Involved in coproporphyrin-dependent heme b biosynthesis. Catalyzes the oxidation of coproporphyrinogen III to coproporphyrin III.</text>
</comment>
<comment type="similarity">
    <text evidence="6">Belongs to the protoporphyrinogen/coproporphyrinogen oxidase family. Coproporphyrinogen III oxidase subfamily.</text>
</comment>
<protein>
    <recommendedName>
        <fullName evidence="6">Coproporphyrinogen III oxidase</fullName>
        <ecNumber evidence="6">1.3.3.15</ecNumber>
    </recommendedName>
</protein>
<dbReference type="Proteomes" id="UP000605676">
    <property type="component" value="Unassembled WGS sequence"/>
</dbReference>
<dbReference type="EMBL" id="JAENRR010000046">
    <property type="protein sequence ID" value="MBK3518922.1"/>
    <property type="molecule type" value="Genomic_DNA"/>
</dbReference>
<name>A0ABS1HMN1_9BACT</name>
<evidence type="ECO:0000256" key="4">
    <source>
        <dbReference type="ARBA" id="ARBA00023002"/>
    </source>
</evidence>
<dbReference type="GO" id="GO:0004729">
    <property type="term" value="F:oxygen-dependent protoporphyrinogen oxidase activity"/>
    <property type="evidence" value="ECO:0007669"/>
    <property type="project" value="UniProtKB-EC"/>
</dbReference>
<dbReference type="InterPro" id="IPR002937">
    <property type="entry name" value="Amino_oxidase"/>
</dbReference>
<comment type="caution">
    <text evidence="8">The sequence shown here is derived from an EMBL/GenBank/DDBJ whole genome shotgun (WGS) entry which is preliminary data.</text>
</comment>
<evidence type="ECO:0000313" key="8">
    <source>
        <dbReference type="EMBL" id="MBK3518922.1"/>
    </source>
</evidence>
<evidence type="ECO:0000256" key="3">
    <source>
        <dbReference type="ARBA" id="ARBA00022827"/>
    </source>
</evidence>
<dbReference type="NCBIfam" id="TIGR00562">
    <property type="entry name" value="proto_IX_ox"/>
    <property type="match status" value="1"/>
</dbReference>
<evidence type="ECO:0000256" key="5">
    <source>
        <dbReference type="ARBA" id="ARBA00023133"/>
    </source>
</evidence>
<keyword evidence="6" id="KW-0963">Cytoplasm</keyword>
<comment type="pathway">
    <text evidence="6">Porphyrin-containing compound metabolism; protoheme biosynthesis.</text>
</comment>
<evidence type="ECO:0000256" key="1">
    <source>
        <dbReference type="ARBA" id="ARBA00001974"/>
    </source>
</evidence>
<comment type="cofactor">
    <cofactor evidence="1 6">
        <name>FAD</name>
        <dbReference type="ChEBI" id="CHEBI:57692"/>
    </cofactor>
</comment>
<dbReference type="RefSeq" id="WP_200466143.1">
    <property type="nucleotide sequence ID" value="NZ_JAENRR010000046.1"/>
</dbReference>
<evidence type="ECO:0000259" key="7">
    <source>
        <dbReference type="Pfam" id="PF01593"/>
    </source>
</evidence>
<keyword evidence="3 6" id="KW-0274">FAD</keyword>
<proteinExistence type="inferred from homology"/>
<dbReference type="Gene3D" id="1.10.3110.10">
    <property type="entry name" value="protoporphyrinogen ix oxidase, domain 3"/>
    <property type="match status" value="1"/>
</dbReference>
<organism evidence="8 9">
    <name type="scientific">Carboxylicivirga marina</name>
    <dbReference type="NCBI Taxonomy" id="2800988"/>
    <lineage>
        <taxon>Bacteria</taxon>
        <taxon>Pseudomonadati</taxon>
        <taxon>Bacteroidota</taxon>
        <taxon>Bacteroidia</taxon>
        <taxon>Marinilabiliales</taxon>
        <taxon>Marinilabiliaceae</taxon>
        <taxon>Carboxylicivirga</taxon>
    </lineage>
</organism>
<dbReference type="PANTHER" id="PTHR42923">
    <property type="entry name" value="PROTOPORPHYRINOGEN OXIDASE"/>
    <property type="match status" value="1"/>
</dbReference>
<reference evidence="8 9" key="1">
    <citation type="submission" date="2021-01" db="EMBL/GenBank/DDBJ databases">
        <title>Carboxyliciviraga sp.nov., isolated from coastal sediments.</title>
        <authorList>
            <person name="Lu D."/>
            <person name="Zhang T."/>
        </authorList>
    </citation>
    <scope>NUCLEOTIDE SEQUENCE [LARGE SCALE GENOMIC DNA]</scope>
    <source>
        <strain evidence="8 9">N1Y132</strain>
    </source>
</reference>
<keyword evidence="4 6" id="KW-0560">Oxidoreductase</keyword>
<dbReference type="Pfam" id="PF01593">
    <property type="entry name" value="Amino_oxidase"/>
    <property type="match status" value="1"/>
</dbReference>
<keyword evidence="2 6" id="KW-0285">Flavoprotein</keyword>
<dbReference type="EC" id="1.3.3.15" evidence="6"/>
<sequence>MSNEHYPVVILGAGVTGLTLAHHLNKRGANFKVLEKLERHGGVVNTQSEKGFVFESGPNSGIISHPEVVALFDDLGDAIKIEKGNDLVKIRYVLKNGEWHALPHSPLSAISTPLFTLKDKFRILGEPFRKKGNNPDETLAELVKRRMGNSFLDYAIDPFILGIYAGDPAQLVTRHAMPKLYNLEQKYGSFIGGARKKAKEPKSELEKRTDRAVFSIEGGLSGLTNALLKSADEKHFDFACANITVEKQEAGFKVSYELGDEMNVIYCDKLVTTFGSVGLKDTLPFIATKEMQHLTNLKYARVVEVSLGFDQWEGRELDGFGGLIPHKEKRDLLGVLFMSSLFKNRAPKGGALLTIFMGGIRNEHLCDLNDKDLIKVLEREFKDLMKVSDYNPSLVKIKRYSHAIPQYGVNSNERFETIDAVQEQYPGLIIAGNLRDGIGMADRIKQASIIANKLSS</sequence>
<dbReference type="Gene3D" id="3.90.660.20">
    <property type="entry name" value="Protoporphyrinogen oxidase, mitochondrial, domain 2"/>
    <property type="match status" value="1"/>
</dbReference>
<accession>A0ABS1HMN1</accession>
<keyword evidence="9" id="KW-1185">Reference proteome</keyword>
<dbReference type="SUPFAM" id="SSF54373">
    <property type="entry name" value="FAD-linked reductases, C-terminal domain"/>
    <property type="match status" value="1"/>
</dbReference>
<dbReference type="SUPFAM" id="SSF51905">
    <property type="entry name" value="FAD/NAD(P)-binding domain"/>
    <property type="match status" value="1"/>
</dbReference>
<evidence type="ECO:0000313" key="9">
    <source>
        <dbReference type="Proteomes" id="UP000605676"/>
    </source>
</evidence>
<dbReference type="InterPro" id="IPR004572">
    <property type="entry name" value="Protoporphyrinogen_oxidase"/>
</dbReference>
<dbReference type="InterPro" id="IPR036188">
    <property type="entry name" value="FAD/NAD-bd_sf"/>
</dbReference>
<evidence type="ECO:0000256" key="2">
    <source>
        <dbReference type="ARBA" id="ARBA00022630"/>
    </source>
</evidence>